<evidence type="ECO:0000256" key="9">
    <source>
        <dbReference type="SAM" id="Phobius"/>
    </source>
</evidence>
<feature type="transmembrane region" description="Helical" evidence="9">
    <location>
        <begin position="75"/>
        <end position="104"/>
    </location>
</feature>
<dbReference type="Proteomes" id="UP000838748">
    <property type="component" value="Unassembled WGS sequence"/>
</dbReference>
<proteinExistence type="inferred from homology"/>
<dbReference type="InterPro" id="IPR018461">
    <property type="entry name" value="Na/H_Antiport_NhaC-like_C"/>
</dbReference>
<keyword evidence="4" id="KW-1003">Cell membrane</keyword>
<feature type="transmembrane region" description="Helical" evidence="9">
    <location>
        <begin position="15"/>
        <end position="32"/>
    </location>
</feature>
<protein>
    <submittedName>
        <fullName evidence="11">Malate-2H(+)/Na(+)-lactate antiporter</fullName>
    </submittedName>
</protein>
<dbReference type="InterPro" id="IPR052180">
    <property type="entry name" value="NhaC_Na-H+_Antiporter"/>
</dbReference>
<dbReference type="PANTHER" id="PTHR33451:SF3">
    <property type="entry name" value="MALATE-2H(+)_NA(+)-LACTATE ANTIPORTER"/>
    <property type="match status" value="1"/>
</dbReference>
<feature type="transmembrane region" description="Helical" evidence="9">
    <location>
        <begin position="233"/>
        <end position="253"/>
    </location>
</feature>
<keyword evidence="6 9" id="KW-1133">Transmembrane helix</keyword>
<evidence type="ECO:0000256" key="4">
    <source>
        <dbReference type="ARBA" id="ARBA00022475"/>
    </source>
</evidence>
<keyword evidence="7 9" id="KW-0472">Membrane</keyword>
<comment type="similarity">
    <text evidence="8">Belongs to the NhaC Na(+)/H(+) (TC 2.A.35) antiporter family.</text>
</comment>
<evidence type="ECO:0000256" key="5">
    <source>
        <dbReference type="ARBA" id="ARBA00022692"/>
    </source>
</evidence>
<gene>
    <name evidence="11" type="primary">mleN_2</name>
    <name evidence="11" type="ORF">VMF7928_02578</name>
</gene>
<feature type="transmembrane region" description="Helical" evidence="9">
    <location>
        <begin position="137"/>
        <end position="160"/>
    </location>
</feature>
<keyword evidence="3" id="KW-0050">Antiport</keyword>
<feature type="transmembrane region" description="Helical" evidence="9">
    <location>
        <begin position="39"/>
        <end position="55"/>
    </location>
</feature>
<keyword evidence="12" id="KW-1185">Reference proteome</keyword>
<dbReference type="InterPro" id="IPR004770">
    <property type="entry name" value="Na/H_antiport_NhaC"/>
</dbReference>
<accession>A0ABM9A4U1</accession>
<evidence type="ECO:0000313" key="11">
    <source>
        <dbReference type="EMBL" id="CAH0540027.1"/>
    </source>
</evidence>
<feature type="transmembrane region" description="Helical" evidence="9">
    <location>
        <begin position="265"/>
        <end position="291"/>
    </location>
</feature>
<evidence type="ECO:0000313" key="12">
    <source>
        <dbReference type="Proteomes" id="UP000838748"/>
    </source>
</evidence>
<evidence type="ECO:0000256" key="8">
    <source>
        <dbReference type="ARBA" id="ARBA00038435"/>
    </source>
</evidence>
<dbReference type="Pfam" id="PF03553">
    <property type="entry name" value="Na_H_antiporter"/>
    <property type="match status" value="1"/>
</dbReference>
<evidence type="ECO:0000256" key="7">
    <source>
        <dbReference type="ARBA" id="ARBA00023136"/>
    </source>
</evidence>
<evidence type="ECO:0000256" key="6">
    <source>
        <dbReference type="ARBA" id="ARBA00022989"/>
    </source>
</evidence>
<dbReference type="EMBL" id="CAKLDM010000002">
    <property type="protein sequence ID" value="CAH0540027.1"/>
    <property type="molecule type" value="Genomic_DNA"/>
</dbReference>
<feature type="transmembrane region" description="Helical" evidence="9">
    <location>
        <begin position="352"/>
        <end position="370"/>
    </location>
</feature>
<feature type="transmembrane region" description="Helical" evidence="9">
    <location>
        <begin position="311"/>
        <end position="340"/>
    </location>
</feature>
<evidence type="ECO:0000256" key="3">
    <source>
        <dbReference type="ARBA" id="ARBA00022449"/>
    </source>
</evidence>
<evidence type="ECO:0000259" key="10">
    <source>
        <dbReference type="Pfam" id="PF03553"/>
    </source>
</evidence>
<feature type="domain" description="Na+/H+ antiporter NhaC-like C-terminal" evidence="10">
    <location>
        <begin position="162"/>
        <end position="455"/>
    </location>
</feature>
<keyword evidence="2" id="KW-0813">Transport</keyword>
<sequence>MKSNSRPNPSFQQSLFTFVSIVAVIGIGVFYLHTSLHSLLLICLLIAGLSAWKLSENGFKSIREAMNSGISGALPAIYIFILIGVLIASLIQSGTVGALIYYGIEIISPSIFLPASMLLCTFMSLATGTSWGTVGTAGVVLMGIGNLIGIPSPMVAGAVVSGACFGDKMSPVSDTTNLAAMASNTDLYKHIKSMLYTSGPSYIISFTIFAIVGQKYAQVVLPAQELQTMLLGISRTFTINPLCLLPLVVMLVLSFKKVSAEVSMFCTAIVAVIVAITLQGAHVTAVLSALYDGGTFKTGVESLNSLFSRGGISSMMWTLSLALMALALGGILSNFGFLHVIITRILRSVKRGASLVVATIISCFVGNMSMGEAYMSIVLGGQLFGDTYDEHNIDRSVMSRSLEEGATLTTALIPWTTGGAFFASALGVNVFDYAPWALLNWINPLLAIVFAYLGVALFKTSPKLSMSKL</sequence>
<reference evidence="11" key="1">
    <citation type="submission" date="2021-11" db="EMBL/GenBank/DDBJ databases">
        <authorList>
            <person name="Rodrigo-Torres L."/>
            <person name="Arahal R. D."/>
            <person name="Lucena T."/>
        </authorList>
    </citation>
    <scope>NUCLEOTIDE SEQUENCE</scope>
    <source>
        <strain evidence="11">CECT 7928</strain>
    </source>
</reference>
<dbReference type="PANTHER" id="PTHR33451">
    <property type="entry name" value="MALATE-2H(+)/NA(+)-LACTATE ANTIPORTER"/>
    <property type="match status" value="1"/>
</dbReference>
<feature type="transmembrane region" description="Helical" evidence="9">
    <location>
        <begin position="438"/>
        <end position="458"/>
    </location>
</feature>
<comment type="caution">
    <text evidence="11">The sequence shown here is derived from an EMBL/GenBank/DDBJ whole genome shotgun (WGS) entry which is preliminary data.</text>
</comment>
<name>A0ABM9A4U1_9VIBR</name>
<evidence type="ECO:0000256" key="2">
    <source>
        <dbReference type="ARBA" id="ARBA00022448"/>
    </source>
</evidence>
<feature type="transmembrane region" description="Helical" evidence="9">
    <location>
        <begin position="194"/>
        <end position="213"/>
    </location>
</feature>
<organism evidence="11 12">
    <name type="scientific">Vibrio marisflavi CECT 7928</name>
    <dbReference type="NCBI Taxonomy" id="634439"/>
    <lineage>
        <taxon>Bacteria</taxon>
        <taxon>Pseudomonadati</taxon>
        <taxon>Pseudomonadota</taxon>
        <taxon>Gammaproteobacteria</taxon>
        <taxon>Vibrionales</taxon>
        <taxon>Vibrionaceae</taxon>
        <taxon>Vibrio</taxon>
    </lineage>
</organism>
<keyword evidence="5 9" id="KW-0812">Transmembrane</keyword>
<evidence type="ECO:0000256" key="1">
    <source>
        <dbReference type="ARBA" id="ARBA00004651"/>
    </source>
</evidence>
<dbReference type="NCBIfam" id="TIGR00931">
    <property type="entry name" value="antiport_nhaC"/>
    <property type="match status" value="1"/>
</dbReference>
<dbReference type="RefSeq" id="WP_237362064.1">
    <property type="nucleotide sequence ID" value="NZ_CAKLDM010000002.1"/>
</dbReference>
<comment type="subcellular location">
    <subcellularLocation>
        <location evidence="1">Cell membrane</location>
        <topology evidence="1">Multi-pass membrane protein</topology>
    </subcellularLocation>
</comment>